<protein>
    <submittedName>
        <fullName evidence="1">Uncharacterized protein</fullName>
    </submittedName>
</protein>
<proteinExistence type="predicted"/>
<reference evidence="1" key="1">
    <citation type="submission" date="2018-02" db="EMBL/GenBank/DDBJ databases">
        <title>Rhizophora mucronata_Transcriptome.</title>
        <authorList>
            <person name="Meera S.P."/>
            <person name="Sreeshan A."/>
            <person name="Augustine A."/>
        </authorList>
    </citation>
    <scope>NUCLEOTIDE SEQUENCE</scope>
    <source>
        <tissue evidence="1">Leaf</tissue>
    </source>
</reference>
<organism evidence="1">
    <name type="scientific">Rhizophora mucronata</name>
    <name type="common">Asiatic mangrove</name>
    <dbReference type="NCBI Taxonomy" id="61149"/>
    <lineage>
        <taxon>Eukaryota</taxon>
        <taxon>Viridiplantae</taxon>
        <taxon>Streptophyta</taxon>
        <taxon>Embryophyta</taxon>
        <taxon>Tracheophyta</taxon>
        <taxon>Spermatophyta</taxon>
        <taxon>Magnoliopsida</taxon>
        <taxon>eudicotyledons</taxon>
        <taxon>Gunneridae</taxon>
        <taxon>Pentapetalae</taxon>
        <taxon>rosids</taxon>
        <taxon>fabids</taxon>
        <taxon>Malpighiales</taxon>
        <taxon>Rhizophoraceae</taxon>
        <taxon>Rhizophora</taxon>
    </lineage>
</organism>
<dbReference type="AlphaFoldDB" id="A0A2P2KSF3"/>
<sequence>MVLLQLTFAISALQLLVS</sequence>
<dbReference type="EMBL" id="GGEC01028177">
    <property type="protein sequence ID" value="MBX08661.1"/>
    <property type="molecule type" value="Transcribed_RNA"/>
</dbReference>
<evidence type="ECO:0000313" key="1">
    <source>
        <dbReference type="EMBL" id="MBX08661.1"/>
    </source>
</evidence>
<name>A0A2P2KSF3_RHIMU</name>
<accession>A0A2P2KSF3</accession>